<dbReference type="SMART" id="SM00382">
    <property type="entry name" value="AAA"/>
    <property type="match status" value="1"/>
</dbReference>
<dbReference type="PROSITE" id="PS50929">
    <property type="entry name" value="ABC_TM1F"/>
    <property type="match status" value="1"/>
</dbReference>
<evidence type="ECO:0000256" key="3">
    <source>
        <dbReference type="ARBA" id="ARBA00022741"/>
    </source>
</evidence>
<keyword evidence="6 7" id="KW-0472">Membrane</keyword>
<comment type="subcellular location">
    <subcellularLocation>
        <location evidence="1">Cell membrane</location>
        <topology evidence="1">Multi-pass membrane protein</topology>
    </subcellularLocation>
</comment>
<dbReference type="InterPro" id="IPR036640">
    <property type="entry name" value="ABC1_TM_sf"/>
</dbReference>
<dbReference type="PROSITE" id="PS50893">
    <property type="entry name" value="ABC_TRANSPORTER_2"/>
    <property type="match status" value="1"/>
</dbReference>
<evidence type="ECO:0000256" key="5">
    <source>
        <dbReference type="ARBA" id="ARBA00022989"/>
    </source>
</evidence>
<dbReference type="Gene3D" id="3.40.50.300">
    <property type="entry name" value="P-loop containing nucleotide triphosphate hydrolases"/>
    <property type="match status" value="1"/>
</dbReference>
<dbReference type="Gene3D" id="1.20.1560.10">
    <property type="entry name" value="ABC transporter type 1, transmembrane domain"/>
    <property type="match status" value="1"/>
</dbReference>
<accession>A0ABZ2RIB5</accession>
<keyword evidence="2 7" id="KW-0812">Transmembrane</keyword>
<gene>
    <name evidence="10" type="ORF">WG219_04485</name>
</gene>
<dbReference type="PANTHER" id="PTHR43394">
    <property type="entry name" value="ATP-DEPENDENT PERMEASE MDL1, MITOCHONDRIAL"/>
    <property type="match status" value="1"/>
</dbReference>
<dbReference type="InterPro" id="IPR017871">
    <property type="entry name" value="ABC_transporter-like_CS"/>
</dbReference>
<dbReference type="Proteomes" id="UP001476583">
    <property type="component" value="Chromosome"/>
</dbReference>
<dbReference type="PROSITE" id="PS00211">
    <property type="entry name" value="ABC_TRANSPORTER_1"/>
    <property type="match status" value="1"/>
</dbReference>
<feature type="domain" description="ABC transmembrane type-1" evidence="9">
    <location>
        <begin position="42"/>
        <end position="324"/>
    </location>
</feature>
<dbReference type="InterPro" id="IPR003439">
    <property type="entry name" value="ABC_transporter-like_ATP-bd"/>
</dbReference>
<dbReference type="PANTHER" id="PTHR43394:SF1">
    <property type="entry name" value="ATP-BINDING CASSETTE SUB-FAMILY B MEMBER 10, MITOCHONDRIAL"/>
    <property type="match status" value="1"/>
</dbReference>
<dbReference type="SUPFAM" id="SSF52540">
    <property type="entry name" value="P-loop containing nucleoside triphosphate hydrolases"/>
    <property type="match status" value="1"/>
</dbReference>
<feature type="transmembrane region" description="Helical" evidence="7">
    <location>
        <begin position="38"/>
        <end position="57"/>
    </location>
</feature>
<evidence type="ECO:0000256" key="4">
    <source>
        <dbReference type="ARBA" id="ARBA00022840"/>
    </source>
</evidence>
<dbReference type="SUPFAM" id="SSF90123">
    <property type="entry name" value="ABC transporter transmembrane region"/>
    <property type="match status" value="1"/>
</dbReference>
<evidence type="ECO:0000256" key="6">
    <source>
        <dbReference type="ARBA" id="ARBA00023136"/>
    </source>
</evidence>
<dbReference type="Pfam" id="PF00664">
    <property type="entry name" value="ABC_membrane"/>
    <property type="match status" value="1"/>
</dbReference>
<evidence type="ECO:0000313" key="11">
    <source>
        <dbReference type="Proteomes" id="UP001476583"/>
    </source>
</evidence>
<feature type="domain" description="ABC transporter" evidence="8">
    <location>
        <begin position="359"/>
        <end position="575"/>
    </location>
</feature>
<feature type="transmembrane region" description="Helical" evidence="7">
    <location>
        <begin position="181"/>
        <end position="199"/>
    </location>
</feature>
<evidence type="ECO:0000256" key="7">
    <source>
        <dbReference type="SAM" id="Phobius"/>
    </source>
</evidence>
<evidence type="ECO:0000256" key="2">
    <source>
        <dbReference type="ARBA" id="ARBA00022692"/>
    </source>
</evidence>
<keyword evidence="4 10" id="KW-0067">ATP-binding</keyword>
<evidence type="ECO:0000259" key="8">
    <source>
        <dbReference type="PROSITE" id="PS50893"/>
    </source>
</evidence>
<dbReference type="Pfam" id="PF00005">
    <property type="entry name" value="ABC_tran"/>
    <property type="match status" value="1"/>
</dbReference>
<sequence>MSADATHGAREGMPQGMPSRHADRGMWYWALSFARPHWPLFALVLLLSLAVAGAGLAQPYLTKVLIDDGILAGRFDQVILSVACLVGLALLSSLFGGITRYIYVNASARVLHAMRESMLAHLLTLSPDFYARTRQGDIHARLDGDMGELQRFMVDSLLSLVNNGFMLIGSVLMLGWMSSELLVLLLVVLLLNSLFLKCVRPRLETLNRQVRERGSDLAAFFVETLGLVKCVQMFNGQKREVQKLNGLHYDLRETTLRLQVLGYVAGAVPALVMSVSIAGVFLLGGYRIAEGSMTLGTLIAFVTYMQRASGPAQSLMGLYVAYQRARVSLGRVRELSTRQPAVQPPEKADRIVVCGPGELVLQGVSFRYPGATQNILCKLEQHIPAGSRVALRGASGRGKSTLVDLLQRHFDPSEGRIILDGEDLRRHDLDQLRRMVAVVSQDTQLFAASLLDNIRYGRPEASDEEVMKAARAAGVDEFAGSLEEGYQTRLGQRGTLLSGGQRQRVALARVLLMRPRVLVMDESTSGVDTRQEARIHREVDRLFAGQTRIFISHRPLSDEVFDVVIDLDIPQLEEVS</sequence>
<evidence type="ECO:0000256" key="1">
    <source>
        <dbReference type="ARBA" id="ARBA00004651"/>
    </source>
</evidence>
<feature type="transmembrane region" description="Helical" evidence="7">
    <location>
        <begin position="152"/>
        <end position="175"/>
    </location>
</feature>
<evidence type="ECO:0000313" key="10">
    <source>
        <dbReference type="EMBL" id="WXL26743.1"/>
    </source>
</evidence>
<proteinExistence type="predicted"/>
<dbReference type="GO" id="GO:0005524">
    <property type="term" value="F:ATP binding"/>
    <property type="evidence" value="ECO:0007669"/>
    <property type="project" value="UniProtKB-KW"/>
</dbReference>
<dbReference type="InterPro" id="IPR003593">
    <property type="entry name" value="AAA+_ATPase"/>
</dbReference>
<dbReference type="CDD" id="cd07346">
    <property type="entry name" value="ABC_6TM_exporters"/>
    <property type="match status" value="1"/>
</dbReference>
<feature type="transmembrane region" description="Helical" evidence="7">
    <location>
        <begin position="78"/>
        <end position="98"/>
    </location>
</feature>
<keyword evidence="5 7" id="KW-1133">Transmembrane helix</keyword>
<dbReference type="EMBL" id="CP148074">
    <property type="protein sequence ID" value="WXL26743.1"/>
    <property type="molecule type" value="Genomic_DNA"/>
</dbReference>
<keyword evidence="3" id="KW-0547">Nucleotide-binding</keyword>
<dbReference type="InterPro" id="IPR011527">
    <property type="entry name" value="ABC1_TM_dom"/>
</dbReference>
<reference evidence="10 11" key="1">
    <citation type="submission" date="2024-03" db="EMBL/GenBank/DDBJ databases">
        <title>Complete genome of BD2.</title>
        <authorList>
            <person name="Cao G."/>
        </authorList>
    </citation>
    <scope>NUCLEOTIDE SEQUENCE [LARGE SCALE GENOMIC DNA]</scope>
    <source>
        <strain evidence="10 11">BD2</strain>
    </source>
</reference>
<name>A0ABZ2RIB5_ECTME</name>
<dbReference type="InterPro" id="IPR039421">
    <property type="entry name" value="Type_1_exporter"/>
</dbReference>
<protein>
    <submittedName>
        <fullName evidence="10">ABC transporter ATP-binding protein</fullName>
    </submittedName>
</protein>
<feature type="transmembrane region" description="Helical" evidence="7">
    <location>
        <begin position="260"/>
        <end position="282"/>
    </location>
</feature>
<organism evidence="10 11">
    <name type="scientific">Ectopseudomonas mendocina</name>
    <name type="common">Pseudomonas mendocina</name>
    <dbReference type="NCBI Taxonomy" id="300"/>
    <lineage>
        <taxon>Bacteria</taxon>
        <taxon>Pseudomonadati</taxon>
        <taxon>Pseudomonadota</taxon>
        <taxon>Gammaproteobacteria</taxon>
        <taxon>Pseudomonadales</taxon>
        <taxon>Pseudomonadaceae</taxon>
        <taxon>Ectopseudomonas</taxon>
    </lineage>
</organism>
<dbReference type="InterPro" id="IPR027417">
    <property type="entry name" value="P-loop_NTPase"/>
</dbReference>
<evidence type="ECO:0000259" key="9">
    <source>
        <dbReference type="PROSITE" id="PS50929"/>
    </source>
</evidence>
<keyword evidence="11" id="KW-1185">Reference proteome</keyword>